<dbReference type="SUPFAM" id="SSF52266">
    <property type="entry name" value="SGNH hydrolase"/>
    <property type="match status" value="1"/>
</dbReference>
<dbReference type="AlphaFoldDB" id="A0A927W892"/>
<evidence type="ECO:0000259" key="1">
    <source>
        <dbReference type="Pfam" id="PF13472"/>
    </source>
</evidence>
<proteinExistence type="predicted"/>
<dbReference type="InterPro" id="IPR013830">
    <property type="entry name" value="SGNH_hydro"/>
</dbReference>
<dbReference type="InterPro" id="IPR036514">
    <property type="entry name" value="SGNH_hydro_sf"/>
</dbReference>
<sequence>MRKDRIQTILCIVLSVALIATLALGINKSKKEKEKILDSKKLYESSINITAKLEEEKKEGNVKGEIQGNEEKFILEGKTLLSLGDGVSKGSTYQEKVKTLLNLKSVTNNSNNGLGMSSMLNLINEEALKDTDIIIIMVGTNDYTKGRALGTKDDGGEVESFYGDVQAVINTAQKAKPEAKLVFLTPLKHGYIEGQPSYPDKNDIDLGLEDYCMAIKEVCNKNSIPVIDLFNESGIEAENIADYTVDNMNLNEAGNEKVAKTISEGLKEIFK</sequence>
<dbReference type="InterPro" id="IPR051532">
    <property type="entry name" value="Ester_Hydrolysis_Enzymes"/>
</dbReference>
<dbReference type="Pfam" id="PF13472">
    <property type="entry name" value="Lipase_GDSL_2"/>
    <property type="match status" value="1"/>
</dbReference>
<dbReference type="PANTHER" id="PTHR30383">
    <property type="entry name" value="THIOESTERASE 1/PROTEASE 1/LYSOPHOSPHOLIPASE L1"/>
    <property type="match status" value="1"/>
</dbReference>
<reference evidence="2" key="1">
    <citation type="submission" date="2019-04" db="EMBL/GenBank/DDBJ databases">
        <title>Evolution of Biomass-Degrading Anaerobic Consortia Revealed by Metagenomics.</title>
        <authorList>
            <person name="Peng X."/>
        </authorList>
    </citation>
    <scope>NUCLEOTIDE SEQUENCE</scope>
    <source>
        <strain evidence="2">SIG254</strain>
    </source>
</reference>
<evidence type="ECO:0000313" key="2">
    <source>
        <dbReference type="EMBL" id="MBE6060139.1"/>
    </source>
</evidence>
<dbReference type="EMBL" id="SVCM01000091">
    <property type="protein sequence ID" value="MBE6060139.1"/>
    <property type="molecule type" value="Genomic_DNA"/>
</dbReference>
<name>A0A927W892_9CLOT</name>
<feature type="domain" description="SGNH hydrolase-type esterase" evidence="1">
    <location>
        <begin position="90"/>
        <end position="256"/>
    </location>
</feature>
<organism evidence="2 3">
    <name type="scientific">Clostridium sulfidigenes</name>
    <dbReference type="NCBI Taxonomy" id="318464"/>
    <lineage>
        <taxon>Bacteria</taxon>
        <taxon>Bacillati</taxon>
        <taxon>Bacillota</taxon>
        <taxon>Clostridia</taxon>
        <taxon>Eubacteriales</taxon>
        <taxon>Clostridiaceae</taxon>
        <taxon>Clostridium</taxon>
    </lineage>
</organism>
<dbReference type="Proteomes" id="UP000768462">
    <property type="component" value="Unassembled WGS sequence"/>
</dbReference>
<protein>
    <recommendedName>
        <fullName evidence="1">SGNH hydrolase-type esterase domain-containing protein</fullName>
    </recommendedName>
</protein>
<accession>A0A927W892</accession>
<gene>
    <name evidence="2" type="ORF">E7215_08205</name>
</gene>
<dbReference type="Gene3D" id="3.40.50.1110">
    <property type="entry name" value="SGNH hydrolase"/>
    <property type="match status" value="1"/>
</dbReference>
<evidence type="ECO:0000313" key="3">
    <source>
        <dbReference type="Proteomes" id="UP000768462"/>
    </source>
</evidence>
<comment type="caution">
    <text evidence="2">The sequence shown here is derived from an EMBL/GenBank/DDBJ whole genome shotgun (WGS) entry which is preliminary data.</text>
</comment>